<organism evidence="3 4">
    <name type="scientific">Sphaceloma murrayae</name>
    <dbReference type="NCBI Taxonomy" id="2082308"/>
    <lineage>
        <taxon>Eukaryota</taxon>
        <taxon>Fungi</taxon>
        <taxon>Dikarya</taxon>
        <taxon>Ascomycota</taxon>
        <taxon>Pezizomycotina</taxon>
        <taxon>Dothideomycetes</taxon>
        <taxon>Dothideomycetidae</taxon>
        <taxon>Myriangiales</taxon>
        <taxon>Elsinoaceae</taxon>
        <taxon>Sphaceloma</taxon>
    </lineage>
</organism>
<keyword evidence="2" id="KW-0732">Signal</keyword>
<proteinExistence type="predicted"/>
<gene>
    <name evidence="3" type="ORF">CAC42_6573</name>
</gene>
<dbReference type="InParanoid" id="A0A2K1QGQ3"/>
<reference evidence="3 4" key="1">
    <citation type="submission" date="2017-06" db="EMBL/GenBank/DDBJ databases">
        <title>Draft genome sequence of a variant of Elsinoe murrayae.</title>
        <authorList>
            <person name="Cheng Q."/>
        </authorList>
    </citation>
    <scope>NUCLEOTIDE SEQUENCE [LARGE SCALE GENOMIC DNA]</scope>
    <source>
        <strain evidence="3 4">CQ-2017a</strain>
    </source>
</reference>
<dbReference type="EMBL" id="NKHZ01000088">
    <property type="protein sequence ID" value="PNS14060.1"/>
    <property type="molecule type" value="Genomic_DNA"/>
</dbReference>
<dbReference type="Proteomes" id="UP000243797">
    <property type="component" value="Unassembled WGS sequence"/>
</dbReference>
<feature type="compositionally biased region" description="Low complexity" evidence="1">
    <location>
        <begin position="235"/>
        <end position="256"/>
    </location>
</feature>
<keyword evidence="4" id="KW-1185">Reference proteome</keyword>
<comment type="caution">
    <text evidence="3">The sequence shown here is derived from an EMBL/GenBank/DDBJ whole genome shotgun (WGS) entry which is preliminary data.</text>
</comment>
<accession>A0A2K1QGQ3</accession>
<name>A0A2K1QGQ3_9PEZI</name>
<feature type="region of interest" description="Disordered" evidence="1">
    <location>
        <begin position="217"/>
        <end position="267"/>
    </location>
</feature>
<dbReference type="AlphaFoldDB" id="A0A2K1QGQ3"/>
<evidence type="ECO:0000256" key="2">
    <source>
        <dbReference type="SAM" id="SignalP"/>
    </source>
</evidence>
<evidence type="ECO:0000313" key="3">
    <source>
        <dbReference type="EMBL" id="PNS14060.1"/>
    </source>
</evidence>
<feature type="chain" id="PRO_5014436319" evidence="2">
    <location>
        <begin position="18"/>
        <end position="289"/>
    </location>
</feature>
<dbReference type="OrthoDB" id="3650646at2759"/>
<sequence>MRAALVLSALGVVGARASAIDRRQITDLCDRRFYVCQSAGQSTAYCECERTTCRTGNTACQNPTTSTPSAPIITAAPHSLPLGAPCADNVQCWGGAECFASNVLRQRQCGGFNAACTLDAQCAGTTCNNGLCNGPPQSGSKPPVPPINVPIGTLKLDELCSDDKQCNDGAQCFASNAMLIRRCGNFNAACTKDSQCTFNTCSNGLCRGVLPTGSVPAPGGSTGTAPVPPKGTGSGTPPQSTGSGTPPRGNGTAPITPSKPTPPPFTGEAEKLTSALSALGAVALIICVL</sequence>
<protein>
    <submittedName>
        <fullName evidence="3">Actin cytoskeleton-regulatory complex protein pan1</fullName>
    </submittedName>
</protein>
<feature type="signal peptide" evidence="2">
    <location>
        <begin position="1"/>
        <end position="17"/>
    </location>
</feature>
<evidence type="ECO:0000256" key="1">
    <source>
        <dbReference type="SAM" id="MobiDB-lite"/>
    </source>
</evidence>
<evidence type="ECO:0000313" key="4">
    <source>
        <dbReference type="Proteomes" id="UP000243797"/>
    </source>
</evidence>